<dbReference type="CDD" id="cd06259">
    <property type="entry name" value="YdcF-like"/>
    <property type="match status" value="1"/>
</dbReference>
<comment type="caution">
    <text evidence="2">The sequence shown here is derived from an EMBL/GenBank/DDBJ whole genome shotgun (WGS) entry which is preliminary data.</text>
</comment>
<proteinExistence type="predicted"/>
<dbReference type="Gene3D" id="3.40.50.620">
    <property type="entry name" value="HUPs"/>
    <property type="match status" value="1"/>
</dbReference>
<evidence type="ECO:0000313" key="2">
    <source>
        <dbReference type="EMBL" id="MFD3001787.1"/>
    </source>
</evidence>
<evidence type="ECO:0000313" key="3">
    <source>
        <dbReference type="Proteomes" id="UP001597641"/>
    </source>
</evidence>
<dbReference type="PANTHER" id="PTHR30336:SF20">
    <property type="entry name" value="DUF218 DOMAIN-CONTAINING PROTEIN"/>
    <property type="match status" value="1"/>
</dbReference>
<dbReference type="Gene3D" id="1.10.3620.10">
    <property type="entry name" value="YdcF like domain"/>
    <property type="match status" value="1"/>
</dbReference>
<reference evidence="3" key="1">
    <citation type="journal article" date="2019" name="Int. J. Syst. Evol. Microbiol.">
        <title>The Global Catalogue of Microorganisms (GCM) 10K type strain sequencing project: providing services to taxonomists for standard genome sequencing and annotation.</title>
        <authorList>
            <consortium name="The Broad Institute Genomics Platform"/>
            <consortium name="The Broad Institute Genome Sequencing Center for Infectious Disease"/>
            <person name="Wu L."/>
            <person name="Ma J."/>
        </authorList>
    </citation>
    <scope>NUCLEOTIDE SEQUENCE [LARGE SCALE GENOMIC DNA]</scope>
    <source>
        <strain evidence="3">KCTC 23984</strain>
    </source>
</reference>
<accession>A0ABW6BXN8</accession>
<dbReference type="InterPro" id="IPR051599">
    <property type="entry name" value="Cell_Envelope_Assoc"/>
</dbReference>
<gene>
    <name evidence="2" type="ORF">ACFS7Z_15545</name>
</gene>
<dbReference type="RefSeq" id="WP_377486308.1">
    <property type="nucleotide sequence ID" value="NZ_JBHUOX010000011.1"/>
</dbReference>
<name>A0ABW6BXN8_9BACT</name>
<sequence>MQPAQHHVSLFNTLISFLAKKDISSLSESELGKEYNIPQADLLILLGNSSLYVAEQAALAYQQGLAKELMIGGGIGHSTVFLEENIKRHPEYKGISTGGRAEADMLKDIFVKHWQLQESSIIVENQSSNCGSNASEAYQVLARLQKQPQTILLLQDPVLQRRSQASFEKVWKESKGEAAQFISFAAFTPTLKMKAENFAYTNEAHSEFCGIDRLLSLVMGEIPRLRNDENGYGPRGKGFITAVRIPANVETAYEELAAHYPEYVRV</sequence>
<organism evidence="2 3">
    <name type="scientific">Pontibacter toksunensis</name>
    <dbReference type="NCBI Taxonomy" id="1332631"/>
    <lineage>
        <taxon>Bacteria</taxon>
        <taxon>Pseudomonadati</taxon>
        <taxon>Bacteroidota</taxon>
        <taxon>Cytophagia</taxon>
        <taxon>Cytophagales</taxon>
        <taxon>Hymenobacteraceae</taxon>
        <taxon>Pontibacter</taxon>
    </lineage>
</organism>
<evidence type="ECO:0000259" key="1">
    <source>
        <dbReference type="Pfam" id="PF02698"/>
    </source>
</evidence>
<keyword evidence="3" id="KW-1185">Reference proteome</keyword>
<dbReference type="InterPro" id="IPR003848">
    <property type="entry name" value="DUF218"/>
</dbReference>
<dbReference type="InterPro" id="IPR014729">
    <property type="entry name" value="Rossmann-like_a/b/a_fold"/>
</dbReference>
<dbReference type="EMBL" id="JBHUOX010000011">
    <property type="protein sequence ID" value="MFD3001787.1"/>
    <property type="molecule type" value="Genomic_DNA"/>
</dbReference>
<feature type="domain" description="DUF218" evidence="1">
    <location>
        <begin position="44"/>
        <end position="209"/>
    </location>
</feature>
<dbReference type="Pfam" id="PF02698">
    <property type="entry name" value="DUF218"/>
    <property type="match status" value="1"/>
</dbReference>
<dbReference type="Proteomes" id="UP001597641">
    <property type="component" value="Unassembled WGS sequence"/>
</dbReference>
<protein>
    <submittedName>
        <fullName evidence="2">YdcF family protein</fullName>
    </submittedName>
</protein>
<dbReference type="PANTHER" id="PTHR30336">
    <property type="entry name" value="INNER MEMBRANE PROTEIN, PROBABLE PERMEASE"/>
    <property type="match status" value="1"/>
</dbReference>